<feature type="region of interest" description="Disordered" evidence="1">
    <location>
        <begin position="1"/>
        <end position="22"/>
    </location>
</feature>
<keyword evidence="2" id="KW-0472">Membrane</keyword>
<organism evidence="3 4">
    <name type="scientific">Hwanghaeella grinnelliae</name>
    <dbReference type="NCBI Taxonomy" id="2500179"/>
    <lineage>
        <taxon>Bacteria</taxon>
        <taxon>Pseudomonadati</taxon>
        <taxon>Pseudomonadota</taxon>
        <taxon>Alphaproteobacteria</taxon>
        <taxon>Rhodospirillales</taxon>
        <taxon>Rhodospirillaceae</taxon>
        <taxon>Hwanghaeella</taxon>
    </lineage>
</organism>
<name>A0A437QWU0_9PROT</name>
<gene>
    <name evidence="3" type="ORF">EOI86_07050</name>
</gene>
<dbReference type="EMBL" id="SADE01000001">
    <property type="protein sequence ID" value="RVU39008.1"/>
    <property type="molecule type" value="Genomic_DNA"/>
</dbReference>
<dbReference type="AlphaFoldDB" id="A0A437QWU0"/>
<dbReference type="PANTHER" id="PTHR40031">
    <property type="entry name" value="HYPOTHETICAL MEMBRANE SPANNING PROTEIN"/>
    <property type="match status" value="1"/>
</dbReference>
<protein>
    <submittedName>
        <fullName evidence="3">Metal-dependent hydrolase</fullName>
    </submittedName>
</protein>
<proteinExistence type="predicted"/>
<dbReference type="InterPro" id="IPR007404">
    <property type="entry name" value="YdjM-like"/>
</dbReference>
<reference evidence="4" key="1">
    <citation type="submission" date="2019-01" db="EMBL/GenBank/DDBJ databases">
        <title>Gri0909 isolated from a small marine red alga.</title>
        <authorList>
            <person name="Kim J."/>
            <person name="Jeong S.E."/>
            <person name="Jeon C.O."/>
        </authorList>
    </citation>
    <scope>NUCLEOTIDE SEQUENCE [LARGE SCALE GENOMIC DNA]</scope>
    <source>
        <strain evidence="4">Gri0909</strain>
    </source>
</reference>
<accession>A0A437QWU0</accession>
<feature type="transmembrane region" description="Helical" evidence="2">
    <location>
        <begin position="187"/>
        <end position="211"/>
    </location>
</feature>
<keyword evidence="2" id="KW-0812">Transmembrane</keyword>
<evidence type="ECO:0000313" key="4">
    <source>
        <dbReference type="Proteomes" id="UP000287447"/>
    </source>
</evidence>
<feature type="transmembrane region" description="Helical" evidence="2">
    <location>
        <begin position="125"/>
        <end position="143"/>
    </location>
</feature>
<keyword evidence="4" id="KW-1185">Reference proteome</keyword>
<feature type="transmembrane region" description="Helical" evidence="2">
    <location>
        <begin position="223"/>
        <end position="240"/>
    </location>
</feature>
<dbReference type="Pfam" id="PF04307">
    <property type="entry name" value="YdjM"/>
    <property type="match status" value="1"/>
</dbReference>
<evidence type="ECO:0000313" key="3">
    <source>
        <dbReference type="EMBL" id="RVU39008.1"/>
    </source>
</evidence>
<comment type="caution">
    <text evidence="3">The sequence shown here is derived from an EMBL/GenBank/DDBJ whole genome shotgun (WGS) entry which is preliminary data.</text>
</comment>
<evidence type="ECO:0000256" key="2">
    <source>
        <dbReference type="SAM" id="Phobius"/>
    </source>
</evidence>
<dbReference type="Proteomes" id="UP000287447">
    <property type="component" value="Unassembled WGS sequence"/>
</dbReference>
<keyword evidence="3" id="KW-0378">Hydrolase</keyword>
<evidence type="ECO:0000256" key="1">
    <source>
        <dbReference type="SAM" id="MobiDB-lite"/>
    </source>
</evidence>
<sequence length="427" mass="46354">MRACPTEQLPHPGRSFQSWFGKKMPSGRSRDWARRPGILFRLGACCWPPGVGPNGGGQTEGSMDSVTQFALGSVIGVATLGRRIGPRKAAITGGLVATLPDMDVFLPSQDAITDFVSHRGFSHSLIVHTIVAPVLGLGIGKLFEGLRTAPRWQTIGAVWLMLTTHALLDAFTVYGTKLLWPLTDYPFGLGSVFIIDPLYTIPLAVVTLWALFQGEWGKRIGRAASVGLVLSSMYLGWTVLAQQLMKEKIAGILEKQAIAAEKLLVTPMPFNTVLWKGIAIDGDRYVNVYSSLLDGPEARDIHPHARQLSLGDSLPDPAPAEAVARFSKGFYAYGFGKVGNREGDGDILVRDLRMGATPNYVFTFKLAESKGGAVRQAVPVKLKRIVEDGALEWLWVRVFDEGATRSETSLHHAYTAQTGAEENNAGQ</sequence>
<dbReference type="InterPro" id="IPR053170">
    <property type="entry name" value="Transcription_regulator"/>
</dbReference>
<dbReference type="PANTHER" id="PTHR40031:SF1">
    <property type="entry name" value="MEMBRANE-BOUND METAL-DEPENDENT HYDROLASE"/>
    <property type="match status" value="1"/>
</dbReference>
<dbReference type="GO" id="GO:0016787">
    <property type="term" value="F:hydrolase activity"/>
    <property type="evidence" value="ECO:0007669"/>
    <property type="project" value="UniProtKB-KW"/>
</dbReference>
<keyword evidence="2" id="KW-1133">Transmembrane helix</keyword>
<feature type="transmembrane region" description="Helical" evidence="2">
    <location>
        <begin position="155"/>
        <end position="175"/>
    </location>
</feature>